<dbReference type="STRING" id="645134.A0A0L0H497"/>
<gene>
    <name evidence="8" type="ORF">SPPG_08789</name>
</gene>
<dbReference type="InterPro" id="IPR033121">
    <property type="entry name" value="PEPTIDASE_A1"/>
</dbReference>
<evidence type="ECO:0000313" key="8">
    <source>
        <dbReference type="EMBL" id="KNC95794.1"/>
    </source>
</evidence>
<dbReference type="OMA" id="GIMGANE"/>
<protein>
    <recommendedName>
        <fullName evidence="7">Peptidase A1 domain-containing protein</fullName>
    </recommendedName>
</protein>
<dbReference type="Proteomes" id="UP000053201">
    <property type="component" value="Unassembled WGS sequence"/>
</dbReference>
<feature type="active site" evidence="3">
    <location>
        <position position="279"/>
    </location>
</feature>
<dbReference type="AlphaFoldDB" id="A0A0L0H497"/>
<dbReference type="GeneID" id="27691923"/>
<dbReference type="InParanoid" id="A0A0L0H497"/>
<dbReference type="Gene3D" id="2.40.70.10">
    <property type="entry name" value="Acid Proteases"/>
    <property type="match status" value="2"/>
</dbReference>
<dbReference type="Pfam" id="PF00026">
    <property type="entry name" value="Asp"/>
    <property type="match status" value="1"/>
</dbReference>
<keyword evidence="5" id="KW-0645">Protease</keyword>
<dbReference type="InterPro" id="IPR001969">
    <property type="entry name" value="Aspartic_peptidase_AS"/>
</dbReference>
<evidence type="ECO:0000313" key="9">
    <source>
        <dbReference type="Proteomes" id="UP000053201"/>
    </source>
</evidence>
<evidence type="ECO:0000256" key="2">
    <source>
        <dbReference type="ARBA" id="ARBA00022750"/>
    </source>
</evidence>
<dbReference type="RefSeq" id="XP_016603834.1">
    <property type="nucleotide sequence ID" value="XM_016756936.1"/>
</dbReference>
<feature type="active site" evidence="3">
    <location>
        <position position="99"/>
    </location>
</feature>
<dbReference type="PROSITE" id="PS51767">
    <property type="entry name" value="PEPTIDASE_A1"/>
    <property type="match status" value="1"/>
</dbReference>
<keyword evidence="9" id="KW-1185">Reference proteome</keyword>
<dbReference type="PANTHER" id="PTHR47966:SF51">
    <property type="entry name" value="BETA-SITE APP-CLEAVING ENZYME, ISOFORM A-RELATED"/>
    <property type="match status" value="1"/>
</dbReference>
<dbReference type="VEuPathDB" id="FungiDB:SPPG_08789"/>
<keyword evidence="2 5" id="KW-0064">Aspartyl protease</keyword>
<feature type="domain" description="Peptidase A1" evidence="7">
    <location>
        <begin position="83"/>
        <end position="380"/>
    </location>
</feature>
<dbReference type="PRINTS" id="PR00792">
    <property type="entry name" value="PEPSIN"/>
</dbReference>
<name>A0A0L0H497_SPIPD</name>
<evidence type="ECO:0000256" key="1">
    <source>
        <dbReference type="ARBA" id="ARBA00007447"/>
    </source>
</evidence>
<keyword evidence="6" id="KW-0732">Signal</keyword>
<sequence>MKITLLSLAFAASAIAVPVQPSSSASMAPEAVSSIPIFRHPKNATKLERIVANKDFSIQKYSALTSGLHARGPILTNDANELYYGPVTIGSQTFQVDLDTGSSDFWLRGANCQSSDGSCGNGQPAVSTREFKDTGSQFQDSYGSGSADGEIYQGTYTLGGVTAKNAYFGVSTNEQGFTDPADGLLGLGFAAISNIASATNGRAPIDELGLKSFGFYLSNANDGDQGLVTLQGADSSKYTGGFNYVPLNSRTYWQYSLSGGSVQVGNTKTAFSIRNAIADTGTTLIIIGDKEASAIARAVGADSNGNISCSVARTGPKVVFNINGVAYAIPPSVYVFEDQGQCILGIQGGAAQAGVAIFGDVFIRQYYTLFDVANSRVGFALANHN</sequence>
<evidence type="ECO:0000259" key="7">
    <source>
        <dbReference type="PROSITE" id="PS51767"/>
    </source>
</evidence>
<accession>A0A0L0H497</accession>
<dbReference type="OrthoDB" id="2149309at2759"/>
<feature type="disulfide bond" evidence="4">
    <location>
        <begin position="309"/>
        <end position="342"/>
    </location>
</feature>
<dbReference type="EMBL" id="KQ257476">
    <property type="protein sequence ID" value="KNC95794.1"/>
    <property type="molecule type" value="Genomic_DNA"/>
</dbReference>
<dbReference type="SUPFAM" id="SSF50630">
    <property type="entry name" value="Acid proteases"/>
    <property type="match status" value="1"/>
</dbReference>
<dbReference type="GO" id="GO:0004190">
    <property type="term" value="F:aspartic-type endopeptidase activity"/>
    <property type="evidence" value="ECO:0007669"/>
    <property type="project" value="UniProtKB-KW"/>
</dbReference>
<evidence type="ECO:0000256" key="4">
    <source>
        <dbReference type="PIRSR" id="PIRSR601461-2"/>
    </source>
</evidence>
<evidence type="ECO:0000256" key="5">
    <source>
        <dbReference type="RuleBase" id="RU000454"/>
    </source>
</evidence>
<comment type="similarity">
    <text evidence="1 5">Belongs to the peptidase A1 family.</text>
</comment>
<feature type="signal peptide" evidence="6">
    <location>
        <begin position="1"/>
        <end position="16"/>
    </location>
</feature>
<keyword evidence="4" id="KW-1015">Disulfide bond</keyword>
<dbReference type="eggNOG" id="KOG1339">
    <property type="taxonomic scope" value="Eukaryota"/>
</dbReference>
<feature type="chain" id="PRO_5005539765" description="Peptidase A1 domain-containing protein" evidence="6">
    <location>
        <begin position="17"/>
        <end position="385"/>
    </location>
</feature>
<dbReference type="InterPro" id="IPR021109">
    <property type="entry name" value="Peptidase_aspartic_dom_sf"/>
</dbReference>
<organism evidence="8 9">
    <name type="scientific">Spizellomyces punctatus (strain DAOM BR117)</name>
    <dbReference type="NCBI Taxonomy" id="645134"/>
    <lineage>
        <taxon>Eukaryota</taxon>
        <taxon>Fungi</taxon>
        <taxon>Fungi incertae sedis</taxon>
        <taxon>Chytridiomycota</taxon>
        <taxon>Chytridiomycota incertae sedis</taxon>
        <taxon>Chytridiomycetes</taxon>
        <taxon>Spizellomycetales</taxon>
        <taxon>Spizellomycetaceae</taxon>
        <taxon>Spizellomyces</taxon>
    </lineage>
</organism>
<evidence type="ECO:0000256" key="3">
    <source>
        <dbReference type="PIRSR" id="PIRSR601461-1"/>
    </source>
</evidence>
<dbReference type="FunCoup" id="A0A0L0H497">
    <property type="interactions" value="42"/>
</dbReference>
<dbReference type="GO" id="GO:0006508">
    <property type="term" value="P:proteolysis"/>
    <property type="evidence" value="ECO:0007669"/>
    <property type="project" value="UniProtKB-KW"/>
</dbReference>
<evidence type="ECO:0000256" key="6">
    <source>
        <dbReference type="SAM" id="SignalP"/>
    </source>
</evidence>
<keyword evidence="5" id="KW-0378">Hydrolase</keyword>
<dbReference type="InterPro" id="IPR001461">
    <property type="entry name" value="Aspartic_peptidase_A1"/>
</dbReference>
<dbReference type="PROSITE" id="PS00141">
    <property type="entry name" value="ASP_PROTEASE"/>
    <property type="match status" value="2"/>
</dbReference>
<proteinExistence type="inferred from homology"/>
<reference evidence="8 9" key="1">
    <citation type="submission" date="2009-08" db="EMBL/GenBank/DDBJ databases">
        <title>The Genome Sequence of Spizellomyces punctatus strain DAOM BR117.</title>
        <authorList>
            <consortium name="The Broad Institute Genome Sequencing Platform"/>
            <person name="Russ C."/>
            <person name="Cuomo C."/>
            <person name="Shea T."/>
            <person name="Young S.K."/>
            <person name="Zeng Q."/>
            <person name="Koehrsen M."/>
            <person name="Haas B."/>
            <person name="Borodovsky M."/>
            <person name="Guigo R."/>
            <person name="Alvarado L."/>
            <person name="Berlin A."/>
            <person name="Bochicchio J."/>
            <person name="Borenstein D."/>
            <person name="Chapman S."/>
            <person name="Chen Z."/>
            <person name="Engels R."/>
            <person name="Freedman E."/>
            <person name="Gellesch M."/>
            <person name="Goldberg J."/>
            <person name="Griggs A."/>
            <person name="Gujja S."/>
            <person name="Heiman D."/>
            <person name="Hepburn T."/>
            <person name="Howarth C."/>
            <person name="Jen D."/>
            <person name="Larson L."/>
            <person name="Lewis B."/>
            <person name="Mehta T."/>
            <person name="Park D."/>
            <person name="Pearson M."/>
            <person name="Roberts A."/>
            <person name="Saif S."/>
            <person name="Shenoy N."/>
            <person name="Sisk P."/>
            <person name="Stolte C."/>
            <person name="Sykes S."/>
            <person name="Thomson T."/>
            <person name="Walk T."/>
            <person name="White J."/>
            <person name="Yandava C."/>
            <person name="Burger G."/>
            <person name="Gray M.W."/>
            <person name="Holland P.W.H."/>
            <person name="King N."/>
            <person name="Lang F.B.F."/>
            <person name="Roger A.J."/>
            <person name="Ruiz-Trillo I."/>
            <person name="Lander E."/>
            <person name="Nusbaum C."/>
        </authorList>
    </citation>
    <scope>NUCLEOTIDE SEQUENCE [LARGE SCALE GENOMIC DNA]</scope>
    <source>
        <strain evidence="8 9">DAOM BR117</strain>
    </source>
</reference>
<dbReference type="PANTHER" id="PTHR47966">
    <property type="entry name" value="BETA-SITE APP-CLEAVING ENZYME, ISOFORM A-RELATED"/>
    <property type="match status" value="1"/>
</dbReference>